<evidence type="ECO:0000313" key="3">
    <source>
        <dbReference type="Proteomes" id="UP000236290"/>
    </source>
</evidence>
<organism evidence="2 3">
    <name type="scientific">Trichoderma harzianum</name>
    <name type="common">Hypocrea lixii</name>
    <dbReference type="NCBI Taxonomy" id="5544"/>
    <lineage>
        <taxon>Eukaryota</taxon>
        <taxon>Fungi</taxon>
        <taxon>Dikarya</taxon>
        <taxon>Ascomycota</taxon>
        <taxon>Pezizomycotina</taxon>
        <taxon>Sordariomycetes</taxon>
        <taxon>Hypocreomycetidae</taxon>
        <taxon>Hypocreales</taxon>
        <taxon>Hypocreaceae</taxon>
        <taxon>Trichoderma</taxon>
    </lineage>
</organism>
<accession>A0A2K0U0D8</accession>
<gene>
    <name evidence="2" type="ORF">THARTR1_08162</name>
</gene>
<dbReference type="PANTHER" id="PTHR38849:SF1">
    <property type="entry name" value="SMALL SECRETED PROTEIN"/>
    <property type="match status" value="1"/>
</dbReference>
<evidence type="ECO:0000313" key="2">
    <source>
        <dbReference type="EMBL" id="PNP51258.1"/>
    </source>
</evidence>
<evidence type="ECO:0008006" key="4">
    <source>
        <dbReference type="Google" id="ProtNLM"/>
    </source>
</evidence>
<comment type="caution">
    <text evidence="2">The sequence shown here is derived from an EMBL/GenBank/DDBJ whole genome shotgun (WGS) entry which is preliminary data.</text>
</comment>
<keyword evidence="1" id="KW-0732">Signal</keyword>
<protein>
    <recommendedName>
        <fullName evidence="4">Small secreted protein</fullName>
    </recommendedName>
</protein>
<feature type="chain" id="PRO_5014330094" description="Small secreted protein" evidence="1">
    <location>
        <begin position="19"/>
        <end position="173"/>
    </location>
</feature>
<dbReference type="Proteomes" id="UP000236290">
    <property type="component" value="Unassembled WGS sequence"/>
</dbReference>
<evidence type="ECO:0000256" key="1">
    <source>
        <dbReference type="SAM" id="SignalP"/>
    </source>
</evidence>
<proteinExistence type="predicted"/>
<dbReference type="AlphaFoldDB" id="A0A2K0U0D8"/>
<feature type="signal peptide" evidence="1">
    <location>
        <begin position="1"/>
        <end position="18"/>
    </location>
</feature>
<dbReference type="PANTHER" id="PTHR38849">
    <property type="entry name" value="SMALL SECRETED PROTEIN"/>
    <property type="match status" value="1"/>
</dbReference>
<name>A0A2K0U0D8_TRIHA</name>
<sequence>MLFSNIFVAISLVSSALAAPISSTPLERRALQFRKYADFQVSDGKAGNALAEVQAKFPIDTSNLKGVSASDLAIITAARETAEAAETDAFNGQIKAASGSAAKALQNGKIKNKVLKLFLEVTALQIQQAQGKDKKDKIAEEQKKLNNNINLDKKAAGQASKGVVFTDDVEPDN</sequence>
<reference evidence="2 3" key="1">
    <citation type="submission" date="2017-02" db="EMBL/GenBank/DDBJ databases">
        <title>Genomes of Trichoderma spp. with biocontrol activity.</title>
        <authorList>
            <person name="Gardiner D."/>
            <person name="Kazan K."/>
            <person name="Vos C."/>
            <person name="Harvey P."/>
        </authorList>
    </citation>
    <scope>NUCLEOTIDE SEQUENCE [LARGE SCALE GENOMIC DNA]</scope>
    <source>
        <strain evidence="2 3">Tr1</strain>
    </source>
</reference>
<dbReference type="OrthoDB" id="2151417at2759"/>
<dbReference type="EMBL" id="MTYI01000134">
    <property type="protein sequence ID" value="PNP51258.1"/>
    <property type="molecule type" value="Genomic_DNA"/>
</dbReference>